<evidence type="ECO:0000313" key="2">
    <source>
        <dbReference type="EMBL" id="MBW0500434.1"/>
    </source>
</evidence>
<sequence length="109" mass="12627">MIKSINNRSDAIEKKNATRAVAHKIASPPPQKYIINRLIAEKRELMTEVHWLKKIAADHLPTKKNNIPKTQKYAEKLAQYIRTQTKTRSSHQLPAPQIKQLICFRKETS</sequence>
<organism evidence="2 3">
    <name type="scientific">Austropuccinia psidii MF-1</name>
    <dbReference type="NCBI Taxonomy" id="1389203"/>
    <lineage>
        <taxon>Eukaryota</taxon>
        <taxon>Fungi</taxon>
        <taxon>Dikarya</taxon>
        <taxon>Basidiomycota</taxon>
        <taxon>Pucciniomycotina</taxon>
        <taxon>Pucciniomycetes</taxon>
        <taxon>Pucciniales</taxon>
        <taxon>Sphaerophragmiaceae</taxon>
        <taxon>Austropuccinia</taxon>
    </lineage>
</organism>
<reference evidence="2" key="1">
    <citation type="submission" date="2021-03" db="EMBL/GenBank/DDBJ databases">
        <title>Draft genome sequence of rust myrtle Austropuccinia psidii MF-1, a brazilian biotype.</title>
        <authorList>
            <person name="Quecine M.C."/>
            <person name="Pachon D.M.R."/>
            <person name="Bonatelli M.L."/>
            <person name="Correr F.H."/>
            <person name="Franceschini L.M."/>
            <person name="Leite T.F."/>
            <person name="Margarido G.R.A."/>
            <person name="Almeida C.A."/>
            <person name="Ferrarezi J.A."/>
            <person name="Labate C.A."/>
        </authorList>
    </citation>
    <scope>NUCLEOTIDE SEQUENCE</scope>
    <source>
        <strain evidence="2">MF-1</strain>
    </source>
</reference>
<evidence type="ECO:0000256" key="1">
    <source>
        <dbReference type="SAM" id="MobiDB-lite"/>
    </source>
</evidence>
<gene>
    <name evidence="2" type="ORF">O181_040149</name>
</gene>
<dbReference type="Proteomes" id="UP000765509">
    <property type="component" value="Unassembled WGS sequence"/>
</dbReference>
<feature type="region of interest" description="Disordered" evidence="1">
    <location>
        <begin position="1"/>
        <end position="24"/>
    </location>
</feature>
<dbReference type="AlphaFoldDB" id="A0A9Q3DBP0"/>
<accession>A0A9Q3DBP0</accession>
<keyword evidence="3" id="KW-1185">Reference proteome</keyword>
<protein>
    <submittedName>
        <fullName evidence="2">Uncharacterized protein</fullName>
    </submittedName>
</protein>
<name>A0A9Q3DBP0_9BASI</name>
<dbReference type="EMBL" id="AVOT02015810">
    <property type="protein sequence ID" value="MBW0500434.1"/>
    <property type="molecule type" value="Genomic_DNA"/>
</dbReference>
<comment type="caution">
    <text evidence="2">The sequence shown here is derived from an EMBL/GenBank/DDBJ whole genome shotgun (WGS) entry which is preliminary data.</text>
</comment>
<evidence type="ECO:0000313" key="3">
    <source>
        <dbReference type="Proteomes" id="UP000765509"/>
    </source>
</evidence>
<proteinExistence type="predicted"/>